<reference evidence="13" key="1">
    <citation type="submission" date="2022-07" db="EMBL/GenBank/DDBJ databases">
        <title>Phylogenomic reconstructions and comparative analyses of Kickxellomycotina fungi.</title>
        <authorList>
            <person name="Reynolds N.K."/>
            <person name="Stajich J.E."/>
            <person name="Barry K."/>
            <person name="Grigoriev I.V."/>
            <person name="Crous P."/>
            <person name="Smith M.E."/>
        </authorList>
    </citation>
    <scope>NUCLEOTIDE SEQUENCE</scope>
    <source>
        <strain evidence="13">RSA 476</strain>
    </source>
</reference>
<accession>A0A9W8IIT3</accession>
<evidence type="ECO:0000256" key="2">
    <source>
        <dbReference type="ARBA" id="ARBA00007472"/>
    </source>
</evidence>
<evidence type="ECO:0000256" key="9">
    <source>
        <dbReference type="ARBA" id="ARBA00023136"/>
    </source>
</evidence>
<feature type="compositionally biased region" description="Polar residues" evidence="11">
    <location>
        <begin position="112"/>
        <end position="130"/>
    </location>
</feature>
<feature type="compositionally biased region" description="Low complexity" evidence="11">
    <location>
        <begin position="464"/>
        <end position="474"/>
    </location>
</feature>
<dbReference type="PANTHER" id="PTHR31961:SF3">
    <property type="entry name" value="SENSITIVE TO HIGH EXPRESSION PROTEIN 9, MITOCHONDRIAL"/>
    <property type="match status" value="1"/>
</dbReference>
<dbReference type="Proteomes" id="UP001140074">
    <property type="component" value="Unassembled WGS sequence"/>
</dbReference>
<feature type="compositionally biased region" description="Polar residues" evidence="11">
    <location>
        <begin position="399"/>
        <end position="413"/>
    </location>
</feature>
<evidence type="ECO:0000256" key="10">
    <source>
        <dbReference type="ARBA" id="ARBA00024807"/>
    </source>
</evidence>
<evidence type="ECO:0000256" key="5">
    <source>
        <dbReference type="ARBA" id="ARBA00022946"/>
    </source>
</evidence>
<sequence>MQTLVSPADGFNISHTHARPDAGPNAADGFAPLTAGRNAADTPMLLTSGFDYAGTLAARVTSFDAAKFRAGPAAPAHTFDSDAAPACSSSSSSTAQPSPKRHKVNSREDSMVAQSSDSETGVSNSGQNGSTIIIRDSSDKAVTSDQFSKLFGPFIFIQLDMIFVVYLQLVGHELAVTPVSFQEVYRQLDKIEGFEIWSHDLRGVDGSFLVRRGARYLQMSQRLNCRLKIAEGAAAVVPAPVLYFHLVTLGCVNAKLLSNAVLAHDRMDDLLNAADKYYAEYKEKCGGRVNAGAVFDPDGSIGQAMLESDDPAIKLILGLHRKDLLELYNNNDTKEPAEPVQHRTLDPAHDKPIGEPPSHHRSAEATMALVPMNIIYLPPPKWHQPLRPLPTPGRPATDIPTTKPDTNDTTSKAPTPELESAVGDEASKISGQADSHEVHHAGAIRRLISRLFARVESPTDKPSTKTSTETPPTDISMTDKPPIDSSTTETTPTNAPVTDPPVTDSPSKAHQVSVAATAAAEAASEKWRHAFDSARLKVDALRQLPKDDDWATWLGKALNQLTGYDRIAEHKQRVQDTGDAFQAARRHLDSIKIRHAEVIQTRMSSQREINSLLQRKHLWNDDDVARFTGLYRDEHQAETIEHSAGQELRDTEALVDKKYDELVAAIRERYHEEQIWSDKIRRASTYGTWAVLFMNIIALFLAQAIFEPRKRRKIVAGVDERLSAAMDDQQARIGGIGQAVEHRLASHEASIGAIAAHLANVSTTLASIAARQETEMAVLGSQLLGPSTGNSSAIDASDLMRLGGDGYSDTELDMYYAQQAHNARPQRLIPGSMIWRAVRREQQSNSQTATTFNRAEAGQLALESAALAGILVAGLVSAYFSM</sequence>
<organism evidence="13 14">
    <name type="scientific">Coemansia aciculifera</name>
    <dbReference type="NCBI Taxonomy" id="417176"/>
    <lineage>
        <taxon>Eukaryota</taxon>
        <taxon>Fungi</taxon>
        <taxon>Fungi incertae sedis</taxon>
        <taxon>Zoopagomycota</taxon>
        <taxon>Kickxellomycotina</taxon>
        <taxon>Kickxellomycetes</taxon>
        <taxon>Kickxellales</taxon>
        <taxon>Kickxellaceae</taxon>
        <taxon>Coemansia</taxon>
    </lineage>
</organism>
<comment type="function">
    <text evidence="10">Required for the maintenance of the structure of the mitochondrial inner membrane. Involved in mitochondrial morphology. Causes growth arrest when highly overexpressed.</text>
</comment>
<dbReference type="Pfam" id="PF05546">
    <property type="entry name" value="She9_MDM33"/>
    <property type="match status" value="1"/>
</dbReference>
<feature type="region of interest" description="Disordered" evidence="11">
    <location>
        <begin position="1"/>
        <end position="30"/>
    </location>
</feature>
<dbReference type="GO" id="GO:0007007">
    <property type="term" value="P:inner mitochondrial membrane organization"/>
    <property type="evidence" value="ECO:0007669"/>
    <property type="project" value="TreeGrafter"/>
</dbReference>
<dbReference type="InterPro" id="IPR008839">
    <property type="entry name" value="MDM33_fungi"/>
</dbReference>
<keyword evidence="7" id="KW-0175">Coiled coil</keyword>
<evidence type="ECO:0000256" key="7">
    <source>
        <dbReference type="ARBA" id="ARBA00023054"/>
    </source>
</evidence>
<feature type="region of interest" description="Disordered" evidence="11">
    <location>
        <begin position="80"/>
        <end position="130"/>
    </location>
</feature>
<gene>
    <name evidence="13" type="primary">SHE9</name>
    <name evidence="13" type="ORF">GGH94_005277</name>
</gene>
<feature type="compositionally biased region" description="Low complexity" evidence="11">
    <location>
        <begin position="483"/>
        <end position="497"/>
    </location>
</feature>
<name>A0A9W8IIT3_9FUNG</name>
<evidence type="ECO:0000313" key="14">
    <source>
        <dbReference type="Proteomes" id="UP001140074"/>
    </source>
</evidence>
<evidence type="ECO:0000256" key="11">
    <source>
        <dbReference type="SAM" id="MobiDB-lite"/>
    </source>
</evidence>
<evidence type="ECO:0000256" key="1">
    <source>
        <dbReference type="ARBA" id="ARBA00004273"/>
    </source>
</evidence>
<evidence type="ECO:0000313" key="13">
    <source>
        <dbReference type="EMBL" id="KAJ2860856.1"/>
    </source>
</evidence>
<proteinExistence type="inferred from homology"/>
<feature type="region of interest" description="Disordered" evidence="11">
    <location>
        <begin position="332"/>
        <end position="361"/>
    </location>
</feature>
<keyword evidence="14" id="KW-1185">Reference proteome</keyword>
<dbReference type="EMBL" id="JANBUY010000265">
    <property type="protein sequence ID" value="KAJ2860856.1"/>
    <property type="molecule type" value="Genomic_DNA"/>
</dbReference>
<dbReference type="GO" id="GO:0005743">
    <property type="term" value="C:mitochondrial inner membrane"/>
    <property type="evidence" value="ECO:0007669"/>
    <property type="project" value="UniProtKB-SubCell"/>
</dbReference>
<keyword evidence="9 12" id="KW-0472">Membrane</keyword>
<comment type="similarity">
    <text evidence="2">Belongs to the SHE9 family.</text>
</comment>
<comment type="subcellular location">
    <subcellularLocation>
        <location evidence="1">Mitochondrion inner membrane</location>
    </subcellularLocation>
</comment>
<keyword evidence="3 12" id="KW-0812">Transmembrane</keyword>
<feature type="region of interest" description="Disordered" evidence="11">
    <location>
        <begin position="385"/>
        <end position="438"/>
    </location>
</feature>
<feature type="transmembrane region" description="Helical" evidence="12">
    <location>
        <begin position="860"/>
        <end position="880"/>
    </location>
</feature>
<keyword evidence="4" id="KW-0999">Mitochondrion inner membrane</keyword>
<evidence type="ECO:0000256" key="6">
    <source>
        <dbReference type="ARBA" id="ARBA00022989"/>
    </source>
</evidence>
<feature type="compositionally biased region" description="Low complexity" evidence="11">
    <location>
        <begin position="80"/>
        <end position="98"/>
    </location>
</feature>
<evidence type="ECO:0000256" key="8">
    <source>
        <dbReference type="ARBA" id="ARBA00023128"/>
    </source>
</evidence>
<evidence type="ECO:0000256" key="4">
    <source>
        <dbReference type="ARBA" id="ARBA00022792"/>
    </source>
</evidence>
<feature type="region of interest" description="Disordered" evidence="11">
    <location>
        <begin position="455"/>
        <end position="514"/>
    </location>
</feature>
<dbReference type="PANTHER" id="PTHR31961">
    <property type="entry name" value="SENSITIVE TO HIGH EXPRESSION PROTEIN 9, MITOCHONDRIAL"/>
    <property type="match status" value="1"/>
</dbReference>
<keyword evidence="8" id="KW-0496">Mitochondrion</keyword>
<evidence type="ECO:0000256" key="12">
    <source>
        <dbReference type="SAM" id="Phobius"/>
    </source>
</evidence>
<feature type="transmembrane region" description="Helical" evidence="12">
    <location>
        <begin position="686"/>
        <end position="706"/>
    </location>
</feature>
<keyword evidence="5" id="KW-0809">Transit peptide</keyword>
<protein>
    <submittedName>
        <fullName evidence="13">Sensitivity to high expression protein she9</fullName>
    </submittedName>
</protein>
<comment type="caution">
    <text evidence="13">The sequence shown here is derived from an EMBL/GenBank/DDBJ whole genome shotgun (WGS) entry which is preliminary data.</text>
</comment>
<keyword evidence="6 12" id="KW-1133">Transmembrane helix</keyword>
<dbReference type="AlphaFoldDB" id="A0A9W8IIT3"/>
<evidence type="ECO:0000256" key="3">
    <source>
        <dbReference type="ARBA" id="ARBA00022692"/>
    </source>
</evidence>